<organism evidence="1 2">
    <name type="scientific">Fulvivirga lutea</name>
    <dbReference type="NCBI Taxonomy" id="2810512"/>
    <lineage>
        <taxon>Bacteria</taxon>
        <taxon>Pseudomonadati</taxon>
        <taxon>Bacteroidota</taxon>
        <taxon>Cytophagia</taxon>
        <taxon>Cytophagales</taxon>
        <taxon>Fulvivirgaceae</taxon>
        <taxon>Fulvivirga</taxon>
    </lineage>
</organism>
<gene>
    <name evidence="1" type="ORF">JR347_08055</name>
</gene>
<dbReference type="EMBL" id="CP070608">
    <property type="protein sequence ID" value="QSE99027.1"/>
    <property type="molecule type" value="Genomic_DNA"/>
</dbReference>
<reference evidence="1" key="1">
    <citation type="submission" date="2021-02" db="EMBL/GenBank/DDBJ databases">
        <title>Fulvivirga sp. S481 isolated from sea water.</title>
        <authorList>
            <person name="Bae S.S."/>
            <person name="Baek K."/>
        </authorList>
    </citation>
    <scope>NUCLEOTIDE SEQUENCE</scope>
    <source>
        <strain evidence="1">S481</strain>
    </source>
</reference>
<protein>
    <submittedName>
        <fullName evidence="1">Uncharacterized protein</fullName>
    </submittedName>
</protein>
<sequence>MSLQQDPIKHIARLIETKSSVKQETYRNLCHNFKTLEKEAKNVVKQINEELTEKDKGVTLSVTKINDQEFHVKVAGDLLVFILHTNIIVLDAAHRYNKSPYVQENEMRKYLGQINIYNFMADSFKYNRLNDPGYLIARLFCNYENHFLVEGERQLSFMYENVSEKPVTNTDLNIVSQLVMSQCIDNDLVTAPFPDIRVISLHQKIEKTQALGGGYKIGFQMSYQQKLD</sequence>
<evidence type="ECO:0000313" key="1">
    <source>
        <dbReference type="EMBL" id="QSE99027.1"/>
    </source>
</evidence>
<dbReference type="Proteomes" id="UP000662783">
    <property type="component" value="Chromosome"/>
</dbReference>
<dbReference type="RefSeq" id="WP_205723538.1">
    <property type="nucleotide sequence ID" value="NZ_CP070608.1"/>
</dbReference>
<proteinExistence type="predicted"/>
<accession>A0A975A2Y2</accession>
<dbReference type="KEGG" id="fuv:JR347_08055"/>
<keyword evidence="2" id="KW-1185">Reference proteome</keyword>
<evidence type="ECO:0000313" key="2">
    <source>
        <dbReference type="Proteomes" id="UP000662783"/>
    </source>
</evidence>
<dbReference type="AlphaFoldDB" id="A0A975A2Y2"/>
<name>A0A975A2Y2_9BACT</name>